<dbReference type="InterPro" id="IPR046913">
    <property type="entry name" value="ABC-3C_CTD7"/>
</dbReference>
<evidence type="ECO:0000313" key="3">
    <source>
        <dbReference type="Proteomes" id="UP000035154"/>
    </source>
</evidence>
<gene>
    <name evidence="2" type="ORF">AF80_10285</name>
</gene>
<sequence length="391" mass="46651">MDSDFSAKEPSLGYFYQIRYGLYLLLNTKQIEGAKLLIESLDDIEIETNININLFQTKYHVKKDINLTDRSSDFWKTIRVWSEQIKNKQINIAETFFSLITTQNISDDSILLDLKNKNDIDNILNRLKEIAEETTNQTNKKGYEAFKDLDSKEQRTLLKNIKIVDASLDFNAIDTLIKNELRFSALPNQIETLLERLEGWFFRNCILHLQNQKDYISFEEIQKQILYITDSFKYDNLPVDFPTKIIPTKEEFQTITTMKFYKQLDHIDLSPRLRENAISNYYRAFNQRSKWLKDDLLNPQEEIDYDRKLVDNWEQKFDLLLDETDELTDEQKKVAGNDFYKKYQIHQIPNISIRDRFQEDYLILGSFQMLADKLKVGWHPEFKNLMEEKEF</sequence>
<evidence type="ECO:0000313" key="2">
    <source>
        <dbReference type="EMBL" id="KLE08173.1"/>
    </source>
</evidence>
<dbReference type="Proteomes" id="UP000035154">
    <property type="component" value="Unassembled WGS sequence"/>
</dbReference>
<protein>
    <recommendedName>
        <fullName evidence="1">ABC-three component systems C-terminal domain-containing protein</fullName>
    </recommendedName>
</protein>
<dbReference type="EMBL" id="JAIW01000063">
    <property type="protein sequence ID" value="KLE08173.1"/>
    <property type="molecule type" value="Genomic_DNA"/>
</dbReference>
<dbReference type="RefSeq" id="WP_046998779.1">
    <property type="nucleotide sequence ID" value="NZ_JAIW01000063.1"/>
</dbReference>
<feature type="domain" description="ABC-three component systems C-terminal" evidence="1">
    <location>
        <begin position="260"/>
        <end position="385"/>
    </location>
</feature>
<dbReference type="PATRIC" id="fig|1447263.3.peg.2006"/>
<comment type="caution">
    <text evidence="2">The sequence shown here is derived from an EMBL/GenBank/DDBJ whole genome shotgun (WGS) entry which is preliminary data.</text>
</comment>
<reference evidence="2 3" key="1">
    <citation type="submission" date="2014-01" db="EMBL/GenBank/DDBJ databases">
        <title>Development of a Comparative Genomic Fingerprinting Assay for High Resolution Genotyping of Arcobacter butzleri.</title>
        <authorList>
            <person name="Webb A.L."/>
            <person name="Inglis G.D."/>
            <person name="Kruczkiewicz P."/>
            <person name="Selinger L.B."/>
            <person name="Taboada E.N."/>
        </authorList>
    </citation>
    <scope>NUCLEOTIDE SEQUENCE [LARGE SCALE GENOMIC DNA]</scope>
    <source>
        <strain evidence="2 3">L355</strain>
    </source>
</reference>
<evidence type="ECO:0000259" key="1">
    <source>
        <dbReference type="Pfam" id="PF20283"/>
    </source>
</evidence>
<name>A0A0G9KVI5_9BACT</name>
<proteinExistence type="predicted"/>
<accession>A0A0G9KVI5</accession>
<dbReference type="AlphaFoldDB" id="A0A0G9KVI5"/>
<organism evidence="2 3">
    <name type="scientific">Aliarcobacter butzleri L355</name>
    <dbReference type="NCBI Taxonomy" id="1447263"/>
    <lineage>
        <taxon>Bacteria</taxon>
        <taxon>Pseudomonadati</taxon>
        <taxon>Campylobacterota</taxon>
        <taxon>Epsilonproteobacteria</taxon>
        <taxon>Campylobacterales</taxon>
        <taxon>Arcobacteraceae</taxon>
        <taxon>Aliarcobacter</taxon>
    </lineage>
</organism>
<dbReference type="Pfam" id="PF20283">
    <property type="entry name" value="CTD7"/>
    <property type="match status" value="1"/>
</dbReference>